<proteinExistence type="predicted"/>
<gene>
    <name evidence="3" type="ORF">JD844_000709</name>
</gene>
<comment type="caution">
    <text evidence="3">The sequence shown here is derived from an EMBL/GenBank/DDBJ whole genome shotgun (WGS) entry which is preliminary data.</text>
</comment>
<keyword evidence="2" id="KW-0472">Membrane</keyword>
<feature type="compositionally biased region" description="Basic and acidic residues" evidence="1">
    <location>
        <begin position="146"/>
        <end position="155"/>
    </location>
</feature>
<organism evidence="3 4">
    <name type="scientific">Phrynosoma platyrhinos</name>
    <name type="common">Desert horned lizard</name>
    <dbReference type="NCBI Taxonomy" id="52577"/>
    <lineage>
        <taxon>Eukaryota</taxon>
        <taxon>Metazoa</taxon>
        <taxon>Chordata</taxon>
        <taxon>Craniata</taxon>
        <taxon>Vertebrata</taxon>
        <taxon>Euteleostomi</taxon>
        <taxon>Lepidosauria</taxon>
        <taxon>Squamata</taxon>
        <taxon>Bifurcata</taxon>
        <taxon>Unidentata</taxon>
        <taxon>Episquamata</taxon>
        <taxon>Toxicofera</taxon>
        <taxon>Iguania</taxon>
        <taxon>Phrynosomatidae</taxon>
        <taxon>Phrynosomatinae</taxon>
        <taxon>Phrynosoma</taxon>
    </lineage>
</organism>
<feature type="region of interest" description="Disordered" evidence="1">
    <location>
        <begin position="100"/>
        <end position="202"/>
    </location>
</feature>
<reference evidence="3 4" key="1">
    <citation type="journal article" date="2022" name="Gigascience">
        <title>A chromosome-level genome assembly and annotation of the desert horned lizard, Phrynosoma platyrhinos, provides insight into chromosomal rearrangements among reptiles.</title>
        <authorList>
            <person name="Koochekian N."/>
            <person name="Ascanio A."/>
            <person name="Farleigh K."/>
            <person name="Card D.C."/>
            <person name="Schield D.R."/>
            <person name="Castoe T.A."/>
            <person name="Jezkova T."/>
        </authorList>
    </citation>
    <scope>NUCLEOTIDE SEQUENCE [LARGE SCALE GENOMIC DNA]</scope>
    <source>
        <strain evidence="3">NK-2021</strain>
    </source>
</reference>
<evidence type="ECO:0008006" key="5">
    <source>
        <dbReference type="Google" id="ProtNLM"/>
    </source>
</evidence>
<keyword evidence="4" id="KW-1185">Reference proteome</keyword>
<accession>A0ABQ7T996</accession>
<evidence type="ECO:0000313" key="4">
    <source>
        <dbReference type="Proteomes" id="UP000826234"/>
    </source>
</evidence>
<dbReference type="Proteomes" id="UP000826234">
    <property type="component" value="Unassembled WGS sequence"/>
</dbReference>
<feature type="transmembrane region" description="Helical" evidence="2">
    <location>
        <begin position="20"/>
        <end position="47"/>
    </location>
</feature>
<evidence type="ECO:0000256" key="1">
    <source>
        <dbReference type="SAM" id="MobiDB-lite"/>
    </source>
</evidence>
<sequence>MERKLERGQVILIPEYIFPLGYYLIPFTGVVGIVIAVMCTILIVRCIQHRKRMRRNRLSKEQLKKIPVHKYKKAYHCKCVDPWLTQTKKTCPVCKQHVLRSPEDSDSEGEDGAVRSPAATQDEEEGEGPAQAQAQQHQEEEEEEEERGRDSERTPLLRPSPTVAPGPPSFGSMAHSPPSGVPHGLLEGGRQSAESEQSPLLV</sequence>
<dbReference type="InterPro" id="IPR013083">
    <property type="entry name" value="Znf_RING/FYVE/PHD"/>
</dbReference>
<dbReference type="Gene3D" id="3.30.40.10">
    <property type="entry name" value="Zinc/RING finger domain, C3HC4 (zinc finger)"/>
    <property type="match status" value="1"/>
</dbReference>
<evidence type="ECO:0000256" key="2">
    <source>
        <dbReference type="SAM" id="Phobius"/>
    </source>
</evidence>
<keyword evidence="2" id="KW-1133">Transmembrane helix</keyword>
<dbReference type="EMBL" id="JAIPUX010000521">
    <property type="protein sequence ID" value="KAH0626012.1"/>
    <property type="molecule type" value="Genomic_DNA"/>
</dbReference>
<evidence type="ECO:0000313" key="3">
    <source>
        <dbReference type="EMBL" id="KAH0626012.1"/>
    </source>
</evidence>
<keyword evidence="2" id="KW-0812">Transmembrane</keyword>
<name>A0ABQ7T996_PHRPL</name>
<dbReference type="SUPFAM" id="SSF57850">
    <property type="entry name" value="RING/U-box"/>
    <property type="match status" value="1"/>
</dbReference>
<protein>
    <recommendedName>
        <fullName evidence="5">Ring finger protein 167</fullName>
    </recommendedName>
</protein>
<feature type="compositionally biased region" description="Polar residues" evidence="1">
    <location>
        <begin position="192"/>
        <end position="202"/>
    </location>
</feature>